<proteinExistence type="predicted"/>
<keyword evidence="2" id="KW-0812">Transmembrane</keyword>
<evidence type="ECO:0000256" key="2">
    <source>
        <dbReference type="SAM" id="Phobius"/>
    </source>
</evidence>
<dbReference type="EMBL" id="JAMYWD010000007">
    <property type="protein sequence ID" value="KAJ4966744.1"/>
    <property type="molecule type" value="Genomic_DNA"/>
</dbReference>
<keyword evidence="2" id="KW-1133">Transmembrane helix</keyword>
<sequence length="483" mass="52961">MQVWVQVTAAALSAATVVIILLLFIWRFRYSRRLTRITDTTKTRGQGLQSGIMELHLANESRDRRSLAGFHHLDSKRRANFSMFRHGVSQKTPFRWADHPWLVSETIEFGWSKFAFMAYTPSPSTRSNLLSLCVAGDQGGETEANTCWEVSPGSGDHMQKIRFNPGMKMIDMGIPPLGVSCVLKSALPLPGPPLGNISSFPQEAYLEIIILSPLSEEEGNSVHSVQSSPGTGELIKLIPQTVNPSAQSDSVIHVAGINDSAVLQGLKLRNKEGGQDEPVIWSLGLSGGGYLPWKIPGSYPGSIGFNSNGSVFLDGIKLIFEAEKAELQSKDKVIGCGFDPSRKKVFFTVDSELVHEIHCKSEEFGSPLYPTLAANVEVTVLVNFGQTAFKYLPANAHRTPNPCFIGPLAHGSEATLGYEDSREFFSIGRIDPQWLNRNSNKNHNNGDSMAPDHDGESEAELFEIVLDRSNRSPSTAMSTAETR</sequence>
<evidence type="ECO:0000313" key="5">
    <source>
        <dbReference type="Proteomes" id="UP001141806"/>
    </source>
</evidence>
<feature type="domain" description="B30.2/SPRY" evidence="3">
    <location>
        <begin position="187"/>
        <end position="389"/>
    </location>
</feature>
<protein>
    <recommendedName>
        <fullName evidence="3">B30.2/SPRY domain-containing protein</fullName>
    </recommendedName>
</protein>
<dbReference type="OrthoDB" id="258495at2759"/>
<evidence type="ECO:0000313" key="4">
    <source>
        <dbReference type="EMBL" id="KAJ4966744.1"/>
    </source>
</evidence>
<feature type="compositionally biased region" description="Polar residues" evidence="1">
    <location>
        <begin position="471"/>
        <end position="483"/>
    </location>
</feature>
<dbReference type="Pfam" id="PF00622">
    <property type="entry name" value="SPRY"/>
    <property type="match status" value="1"/>
</dbReference>
<accession>A0A9Q0KAA3</accession>
<reference evidence="4" key="1">
    <citation type="journal article" date="2023" name="Plant J.">
        <title>The genome of the king protea, Protea cynaroides.</title>
        <authorList>
            <person name="Chang J."/>
            <person name="Duong T.A."/>
            <person name="Schoeman C."/>
            <person name="Ma X."/>
            <person name="Roodt D."/>
            <person name="Barker N."/>
            <person name="Li Z."/>
            <person name="Van de Peer Y."/>
            <person name="Mizrachi E."/>
        </authorList>
    </citation>
    <scope>NUCLEOTIDE SEQUENCE</scope>
    <source>
        <tissue evidence="4">Young leaves</tissue>
    </source>
</reference>
<dbReference type="Proteomes" id="UP001141806">
    <property type="component" value="Unassembled WGS sequence"/>
</dbReference>
<dbReference type="PANTHER" id="PTHR44991">
    <property type="entry name" value="IMMUNOGLOBULIN SUPERFAMILY MEMBER 5"/>
    <property type="match status" value="1"/>
</dbReference>
<keyword evidence="5" id="KW-1185">Reference proteome</keyword>
<dbReference type="PANTHER" id="PTHR44991:SF1">
    <property type="entry name" value="IMMUNOGLOBULIN SUPERFAMILY MEMBER 5"/>
    <property type="match status" value="1"/>
</dbReference>
<keyword evidence="2" id="KW-0472">Membrane</keyword>
<dbReference type="InterPro" id="IPR013320">
    <property type="entry name" value="ConA-like_dom_sf"/>
</dbReference>
<dbReference type="SUPFAM" id="SSF49899">
    <property type="entry name" value="Concanavalin A-like lectins/glucanases"/>
    <property type="match status" value="1"/>
</dbReference>
<evidence type="ECO:0000259" key="3">
    <source>
        <dbReference type="PROSITE" id="PS50188"/>
    </source>
</evidence>
<feature type="region of interest" description="Disordered" evidence="1">
    <location>
        <begin position="435"/>
        <end position="483"/>
    </location>
</feature>
<comment type="caution">
    <text evidence="4">The sequence shown here is derived from an EMBL/GenBank/DDBJ whole genome shotgun (WGS) entry which is preliminary data.</text>
</comment>
<feature type="compositionally biased region" description="Polar residues" evidence="1">
    <location>
        <begin position="435"/>
        <end position="447"/>
    </location>
</feature>
<dbReference type="InterPro" id="IPR001870">
    <property type="entry name" value="B30.2/SPRY"/>
</dbReference>
<dbReference type="Gene3D" id="2.60.120.920">
    <property type="match status" value="1"/>
</dbReference>
<dbReference type="CDD" id="cd12885">
    <property type="entry name" value="SPRY_RanBP_like"/>
    <property type="match status" value="1"/>
</dbReference>
<dbReference type="InterPro" id="IPR044736">
    <property type="entry name" value="Gid1/RanBPM/SPLA_SPRY"/>
</dbReference>
<dbReference type="AlphaFoldDB" id="A0A9Q0KAA3"/>
<dbReference type="PROSITE" id="PS50188">
    <property type="entry name" value="B302_SPRY"/>
    <property type="match status" value="1"/>
</dbReference>
<evidence type="ECO:0000256" key="1">
    <source>
        <dbReference type="SAM" id="MobiDB-lite"/>
    </source>
</evidence>
<dbReference type="InterPro" id="IPR043136">
    <property type="entry name" value="B30.2/SPRY_sf"/>
</dbReference>
<organism evidence="4 5">
    <name type="scientific">Protea cynaroides</name>
    <dbReference type="NCBI Taxonomy" id="273540"/>
    <lineage>
        <taxon>Eukaryota</taxon>
        <taxon>Viridiplantae</taxon>
        <taxon>Streptophyta</taxon>
        <taxon>Embryophyta</taxon>
        <taxon>Tracheophyta</taxon>
        <taxon>Spermatophyta</taxon>
        <taxon>Magnoliopsida</taxon>
        <taxon>Proteales</taxon>
        <taxon>Proteaceae</taxon>
        <taxon>Protea</taxon>
    </lineage>
</organism>
<name>A0A9Q0KAA3_9MAGN</name>
<dbReference type="InterPro" id="IPR003877">
    <property type="entry name" value="SPRY_dom"/>
</dbReference>
<feature type="transmembrane region" description="Helical" evidence="2">
    <location>
        <begin position="6"/>
        <end position="26"/>
    </location>
</feature>
<gene>
    <name evidence="4" type="ORF">NE237_018593</name>
</gene>